<organism evidence="1">
    <name type="scientific">Cryptococcus bacillisporus CA1280</name>
    <dbReference type="NCBI Taxonomy" id="1296109"/>
    <lineage>
        <taxon>Eukaryota</taxon>
        <taxon>Fungi</taxon>
        <taxon>Dikarya</taxon>
        <taxon>Basidiomycota</taxon>
        <taxon>Agaricomycotina</taxon>
        <taxon>Tremellomycetes</taxon>
        <taxon>Tremellales</taxon>
        <taxon>Cryptococcaceae</taxon>
        <taxon>Cryptococcus</taxon>
        <taxon>Cryptococcus gattii species complex</taxon>
    </lineage>
</organism>
<reference evidence="1" key="1">
    <citation type="submission" date="2015-01" db="EMBL/GenBank/DDBJ databases">
        <title>The Genome Sequence of Cryptococcus gattii CA1280.</title>
        <authorList>
            <consortium name="The Broad Institute Genomics Platform"/>
            <person name="Cuomo C."/>
            <person name="Litvintseva A."/>
            <person name="Chen Y."/>
            <person name="Heitman J."/>
            <person name="Sun S."/>
            <person name="Springer D."/>
            <person name="Dromer F."/>
            <person name="Young S."/>
            <person name="Zeng Q."/>
            <person name="Gargeya S."/>
            <person name="Abouelleil A."/>
            <person name="Alvarado L."/>
            <person name="Chapman S.B."/>
            <person name="Gainer-Dewar J."/>
            <person name="Goldberg J."/>
            <person name="Griggs A."/>
            <person name="Gujja S."/>
            <person name="Hansen M."/>
            <person name="Howarth C."/>
            <person name="Imamovic A."/>
            <person name="Larimer J."/>
            <person name="Murphy C."/>
            <person name="Naylor J."/>
            <person name="Pearson M."/>
            <person name="Priest M."/>
            <person name="Roberts A."/>
            <person name="Saif S."/>
            <person name="Shea T."/>
            <person name="Sykes S."/>
            <person name="Wortman J."/>
            <person name="Nusbaum C."/>
            <person name="Birren B."/>
        </authorList>
    </citation>
    <scope>NUCLEOTIDE SEQUENCE [LARGE SCALE GENOMIC DNA]</scope>
    <source>
        <strain evidence="1">CA1280</strain>
    </source>
</reference>
<sequence length="123" mass="13376">MAFALHPLLSTYPGASFTPNGNFNSPHLSVQSGGQSLGYVGYVPWETPQMPEWDLPPAAKAVQEGRGTGVYGVTLEGGGQGKMFPYGWPRYGPMPPRPQLGGFVGKINPYGRSWPYGFYKTTY</sequence>
<name>A0A0D0U946_CRYGA</name>
<dbReference type="HOGENOM" id="CLU_2015178_0_0_1"/>
<proteinExistence type="predicted"/>
<gene>
    <name evidence="1" type="ORF">I312_05952</name>
</gene>
<dbReference type="AlphaFoldDB" id="A0A0D0U946"/>
<accession>A0A0D0U946</accession>
<dbReference type="OrthoDB" id="2566675at2759"/>
<dbReference type="EMBL" id="KN847994">
    <property type="protein sequence ID" value="KIR44783.1"/>
    <property type="molecule type" value="Genomic_DNA"/>
</dbReference>
<evidence type="ECO:0000313" key="1">
    <source>
        <dbReference type="EMBL" id="KIR44783.1"/>
    </source>
</evidence>
<protein>
    <submittedName>
        <fullName evidence="1">Uncharacterized protein</fullName>
    </submittedName>
</protein>